<dbReference type="Pfam" id="PF04116">
    <property type="entry name" value="FA_hydroxylase"/>
    <property type="match status" value="1"/>
</dbReference>
<accession>A0A9X1HTX5</accession>
<evidence type="ECO:0000256" key="7">
    <source>
        <dbReference type="ARBA" id="ARBA00022832"/>
    </source>
</evidence>
<evidence type="ECO:0000256" key="9">
    <source>
        <dbReference type="ARBA" id="ARBA00022989"/>
    </source>
</evidence>
<sequence>MEKSKPNNSGTKQLFKNKLLERLSRTHIAVPLVLFSLYSGGLIFWSVNNTTLTISTTVGMFFVGFLVFTFVEYLVHRYVFHMGTYTELRKKLQYAFHGVHHDFPKDKDRLAMPPIMSVTIATALLFLFRLFMGDFVYSFLPGFLMGYATYLFVHYIVHAYPPPKNVFKILWVHHGIHHYKSPDRAFGVSSPLWDVIFRTMP</sequence>
<evidence type="ECO:0000256" key="11">
    <source>
        <dbReference type="ARBA" id="ARBA00023098"/>
    </source>
</evidence>
<evidence type="ECO:0000256" key="3">
    <source>
        <dbReference type="ARBA" id="ARBA00022516"/>
    </source>
</evidence>
<evidence type="ECO:0000256" key="8">
    <source>
        <dbReference type="ARBA" id="ARBA00022833"/>
    </source>
</evidence>
<feature type="transmembrane region" description="Helical" evidence="14">
    <location>
        <begin position="28"/>
        <end position="47"/>
    </location>
</feature>
<comment type="caution">
    <text evidence="18">The sequence shown here is derived from an EMBL/GenBank/DDBJ whole genome shotgun (WGS) entry which is preliminary data.</text>
</comment>
<evidence type="ECO:0000256" key="2">
    <source>
        <dbReference type="ARBA" id="ARBA00004477"/>
    </source>
</evidence>
<keyword evidence="9 14" id="KW-1133">Transmembrane helix</keyword>
<dbReference type="EMBL" id="JAIXNE010000003">
    <property type="protein sequence ID" value="MCA6076752.1"/>
    <property type="molecule type" value="Genomic_DNA"/>
</dbReference>
<name>A0A9X1HTX5_9BACT</name>
<evidence type="ECO:0000313" key="16">
    <source>
        <dbReference type="EMBL" id="MCA6075575.1"/>
    </source>
</evidence>
<proteinExistence type="predicted"/>
<keyword evidence="8" id="KW-0862">Zinc</keyword>
<keyword evidence="12 14" id="KW-0472">Membrane</keyword>
<keyword evidence="10" id="KW-0560">Oxidoreductase</keyword>
<evidence type="ECO:0000256" key="13">
    <source>
        <dbReference type="ARBA" id="ARBA00023160"/>
    </source>
</evidence>
<dbReference type="PANTHER" id="PTHR12863">
    <property type="entry name" value="FATTY ACID HYDROXYLASE"/>
    <property type="match status" value="1"/>
</dbReference>
<evidence type="ECO:0000256" key="4">
    <source>
        <dbReference type="ARBA" id="ARBA00022692"/>
    </source>
</evidence>
<dbReference type="PANTHER" id="PTHR12863:SF1">
    <property type="entry name" value="FATTY ACID 2-HYDROXYLASE"/>
    <property type="match status" value="1"/>
</dbReference>
<feature type="transmembrane region" description="Helical" evidence="14">
    <location>
        <begin position="137"/>
        <end position="157"/>
    </location>
</feature>
<dbReference type="GO" id="GO:0080132">
    <property type="term" value="F:fatty acid 2-hydroxylase activity"/>
    <property type="evidence" value="ECO:0007669"/>
    <property type="project" value="InterPro"/>
</dbReference>
<keyword evidence="6" id="KW-0256">Endoplasmic reticulum</keyword>
<gene>
    <name evidence="16" type="ORF">LDX50_11905</name>
    <name evidence="17" type="ORF">LDX50_17875</name>
    <name evidence="18" type="ORF">LDX50_23595</name>
</gene>
<evidence type="ECO:0000313" key="18">
    <source>
        <dbReference type="EMBL" id="MCA6077880.1"/>
    </source>
</evidence>
<dbReference type="AlphaFoldDB" id="A0A9X1HTX5"/>
<comment type="subcellular location">
    <subcellularLocation>
        <location evidence="2">Endoplasmic reticulum membrane</location>
        <topology evidence="2">Multi-pass membrane protein</topology>
    </subcellularLocation>
</comment>
<keyword evidence="11" id="KW-0443">Lipid metabolism</keyword>
<dbReference type="InterPro" id="IPR014430">
    <property type="entry name" value="Scs7"/>
</dbReference>
<comment type="cofactor">
    <cofactor evidence="1">
        <name>Zn(2+)</name>
        <dbReference type="ChEBI" id="CHEBI:29105"/>
    </cofactor>
</comment>
<feature type="domain" description="Fatty acid hydroxylase" evidence="15">
    <location>
        <begin position="61"/>
        <end position="199"/>
    </location>
</feature>
<organism evidence="18 19">
    <name type="scientific">Fulvivirga sedimenti</name>
    <dbReference type="NCBI Taxonomy" id="2879465"/>
    <lineage>
        <taxon>Bacteria</taxon>
        <taxon>Pseudomonadati</taxon>
        <taxon>Bacteroidota</taxon>
        <taxon>Cytophagia</taxon>
        <taxon>Cytophagales</taxon>
        <taxon>Fulvivirgaceae</taxon>
        <taxon>Fulvivirga</taxon>
    </lineage>
</organism>
<evidence type="ECO:0000256" key="5">
    <source>
        <dbReference type="ARBA" id="ARBA00022723"/>
    </source>
</evidence>
<keyword evidence="13" id="KW-0275">Fatty acid biosynthesis</keyword>
<dbReference type="RefSeq" id="WP_225698672.1">
    <property type="nucleotide sequence ID" value="NZ_JAIXNE010000002.1"/>
</dbReference>
<evidence type="ECO:0000256" key="1">
    <source>
        <dbReference type="ARBA" id="ARBA00001947"/>
    </source>
</evidence>
<keyword evidence="5" id="KW-0479">Metal-binding</keyword>
<keyword evidence="19" id="KW-1185">Reference proteome</keyword>
<dbReference type="EMBL" id="JAIXNE010000002">
    <property type="protein sequence ID" value="MCA6075575.1"/>
    <property type="molecule type" value="Genomic_DNA"/>
</dbReference>
<reference evidence="18" key="1">
    <citation type="submission" date="2021-09" db="EMBL/GenBank/DDBJ databases">
        <title>Fulvivirga sp. isolated from coastal sediment.</title>
        <authorList>
            <person name="Yu H."/>
        </authorList>
    </citation>
    <scope>NUCLEOTIDE SEQUENCE</scope>
    <source>
        <strain evidence="18">1062</strain>
    </source>
</reference>
<feature type="transmembrane region" description="Helical" evidence="14">
    <location>
        <begin position="53"/>
        <end position="75"/>
    </location>
</feature>
<feature type="transmembrane region" description="Helical" evidence="14">
    <location>
        <begin position="110"/>
        <end position="131"/>
    </location>
</feature>
<evidence type="ECO:0000256" key="6">
    <source>
        <dbReference type="ARBA" id="ARBA00022824"/>
    </source>
</evidence>
<evidence type="ECO:0000313" key="17">
    <source>
        <dbReference type="EMBL" id="MCA6076752.1"/>
    </source>
</evidence>
<evidence type="ECO:0000313" key="19">
    <source>
        <dbReference type="Proteomes" id="UP001139409"/>
    </source>
</evidence>
<dbReference type="InterPro" id="IPR006694">
    <property type="entry name" value="Fatty_acid_hydroxylase"/>
</dbReference>
<keyword evidence="3" id="KW-0444">Lipid biosynthesis</keyword>
<keyword evidence="7" id="KW-0276">Fatty acid metabolism</keyword>
<keyword evidence="4 14" id="KW-0812">Transmembrane</keyword>
<dbReference type="GO" id="GO:0005506">
    <property type="term" value="F:iron ion binding"/>
    <property type="evidence" value="ECO:0007669"/>
    <property type="project" value="InterPro"/>
</dbReference>
<dbReference type="Proteomes" id="UP001139409">
    <property type="component" value="Unassembled WGS sequence"/>
</dbReference>
<dbReference type="GO" id="GO:0006633">
    <property type="term" value="P:fatty acid biosynthetic process"/>
    <property type="evidence" value="ECO:0007669"/>
    <property type="project" value="UniProtKB-KW"/>
</dbReference>
<evidence type="ECO:0000259" key="15">
    <source>
        <dbReference type="Pfam" id="PF04116"/>
    </source>
</evidence>
<evidence type="ECO:0000256" key="14">
    <source>
        <dbReference type="SAM" id="Phobius"/>
    </source>
</evidence>
<protein>
    <submittedName>
        <fullName evidence="18">Sterol desaturase family protein</fullName>
    </submittedName>
</protein>
<dbReference type="GO" id="GO:0016020">
    <property type="term" value="C:membrane"/>
    <property type="evidence" value="ECO:0007669"/>
    <property type="project" value="InterPro"/>
</dbReference>
<evidence type="ECO:0000256" key="10">
    <source>
        <dbReference type="ARBA" id="ARBA00023002"/>
    </source>
</evidence>
<dbReference type="EMBL" id="JAIXNE010000004">
    <property type="protein sequence ID" value="MCA6077880.1"/>
    <property type="molecule type" value="Genomic_DNA"/>
</dbReference>
<evidence type="ECO:0000256" key="12">
    <source>
        <dbReference type="ARBA" id="ARBA00023136"/>
    </source>
</evidence>